<feature type="compositionally biased region" description="Acidic residues" evidence="1">
    <location>
        <begin position="76"/>
        <end position="89"/>
    </location>
</feature>
<organism evidence="2 3">
    <name type="scientific">Tanacetum coccineum</name>
    <dbReference type="NCBI Taxonomy" id="301880"/>
    <lineage>
        <taxon>Eukaryota</taxon>
        <taxon>Viridiplantae</taxon>
        <taxon>Streptophyta</taxon>
        <taxon>Embryophyta</taxon>
        <taxon>Tracheophyta</taxon>
        <taxon>Spermatophyta</taxon>
        <taxon>Magnoliopsida</taxon>
        <taxon>eudicotyledons</taxon>
        <taxon>Gunneridae</taxon>
        <taxon>Pentapetalae</taxon>
        <taxon>asterids</taxon>
        <taxon>campanulids</taxon>
        <taxon>Asterales</taxon>
        <taxon>Asteraceae</taxon>
        <taxon>Asteroideae</taxon>
        <taxon>Anthemideae</taxon>
        <taxon>Anthemidinae</taxon>
        <taxon>Tanacetum</taxon>
    </lineage>
</organism>
<feature type="compositionally biased region" description="Acidic residues" evidence="1">
    <location>
        <begin position="97"/>
        <end position="127"/>
    </location>
</feature>
<dbReference type="EMBL" id="BQNB010012389">
    <property type="protein sequence ID" value="GJT02981.1"/>
    <property type="molecule type" value="Genomic_DNA"/>
</dbReference>
<evidence type="ECO:0000313" key="2">
    <source>
        <dbReference type="EMBL" id="GJT02981.1"/>
    </source>
</evidence>
<comment type="caution">
    <text evidence="2">The sequence shown here is derived from an EMBL/GenBank/DDBJ whole genome shotgun (WGS) entry which is preliminary data.</text>
</comment>
<protein>
    <submittedName>
        <fullName evidence="2">Uncharacterized protein</fullName>
    </submittedName>
</protein>
<dbReference type="Proteomes" id="UP001151760">
    <property type="component" value="Unassembled WGS sequence"/>
</dbReference>
<proteinExistence type="predicted"/>
<gene>
    <name evidence="2" type="ORF">Tco_0824150</name>
</gene>
<keyword evidence="3" id="KW-1185">Reference proteome</keyword>
<accession>A0ABQ5AKY7</accession>
<sequence length="146" mass="16255">MGAQVNEARGAKDTLGILFWGVMHKRFGVITSWDICYDLKSLLSNVEQFKPGTNRGSAYTTGIAYLRLLPGYIADFDPEEDEEDPEEDPVDHPIDGGDNDDNESSDDDDDDDDVVKDEEDEEEEEEDHLAPTDPSAILIYDLVPSS</sequence>
<feature type="region of interest" description="Disordered" evidence="1">
    <location>
        <begin position="74"/>
        <end position="146"/>
    </location>
</feature>
<reference evidence="2" key="2">
    <citation type="submission" date="2022-01" db="EMBL/GenBank/DDBJ databases">
        <authorList>
            <person name="Yamashiro T."/>
            <person name="Shiraishi A."/>
            <person name="Satake H."/>
            <person name="Nakayama K."/>
        </authorList>
    </citation>
    <scope>NUCLEOTIDE SEQUENCE</scope>
</reference>
<evidence type="ECO:0000313" key="3">
    <source>
        <dbReference type="Proteomes" id="UP001151760"/>
    </source>
</evidence>
<reference evidence="2" key="1">
    <citation type="journal article" date="2022" name="Int. J. Mol. Sci.">
        <title>Draft Genome of Tanacetum Coccineum: Genomic Comparison of Closely Related Tanacetum-Family Plants.</title>
        <authorList>
            <person name="Yamashiro T."/>
            <person name="Shiraishi A."/>
            <person name="Nakayama K."/>
            <person name="Satake H."/>
        </authorList>
    </citation>
    <scope>NUCLEOTIDE SEQUENCE</scope>
</reference>
<evidence type="ECO:0000256" key="1">
    <source>
        <dbReference type="SAM" id="MobiDB-lite"/>
    </source>
</evidence>
<name>A0ABQ5AKY7_9ASTR</name>